<name>A0A5J5MHR9_MUNRE</name>
<proteinExistence type="predicted"/>
<accession>A0A5J5MHR9</accession>
<protein>
    <recommendedName>
        <fullName evidence="1">Fibrinogen C-terminal domain-containing protein</fullName>
    </recommendedName>
</protein>
<evidence type="ECO:0000313" key="2">
    <source>
        <dbReference type="EMBL" id="KAB0379700.1"/>
    </source>
</evidence>
<dbReference type="SMART" id="SM00186">
    <property type="entry name" value="FBG"/>
    <property type="match status" value="1"/>
</dbReference>
<dbReference type="SUPFAM" id="SSF56496">
    <property type="entry name" value="Fibrinogen C-terminal domain-like"/>
    <property type="match status" value="1"/>
</dbReference>
<reference evidence="2 3" key="1">
    <citation type="submission" date="2019-06" db="EMBL/GenBank/DDBJ databases">
        <title>Discovery of a novel chromosome fission-fusion reversal in muntjac.</title>
        <authorList>
            <person name="Mudd A.B."/>
            <person name="Bredeson J.V."/>
            <person name="Baum R."/>
            <person name="Hockemeyer D."/>
            <person name="Rokhsar D.S."/>
        </authorList>
    </citation>
    <scope>NUCLEOTIDE SEQUENCE [LARGE SCALE GENOMIC DNA]</scope>
    <source>
        <strain evidence="2">UCam_UCB_Mr</strain>
        <tissue evidence="2">Fibroblast cell line</tissue>
    </source>
</reference>
<feature type="domain" description="Fibrinogen C-terminal" evidence="1">
    <location>
        <begin position="73"/>
        <end position="240"/>
    </location>
</feature>
<dbReference type="Pfam" id="PF00147">
    <property type="entry name" value="Fibrinogen_C"/>
    <property type="match status" value="1"/>
</dbReference>
<organism evidence="2 3">
    <name type="scientific">Muntiacus reevesi</name>
    <name type="common">Reeves' muntjac</name>
    <name type="synonym">Cervus reevesi</name>
    <dbReference type="NCBI Taxonomy" id="9886"/>
    <lineage>
        <taxon>Eukaryota</taxon>
        <taxon>Metazoa</taxon>
        <taxon>Chordata</taxon>
        <taxon>Craniata</taxon>
        <taxon>Vertebrata</taxon>
        <taxon>Euteleostomi</taxon>
        <taxon>Mammalia</taxon>
        <taxon>Eutheria</taxon>
        <taxon>Laurasiatheria</taxon>
        <taxon>Artiodactyla</taxon>
        <taxon>Ruminantia</taxon>
        <taxon>Pecora</taxon>
        <taxon>Cervidae</taxon>
        <taxon>Muntiacinae</taxon>
        <taxon>Muntiacus</taxon>
    </lineage>
</organism>
<dbReference type="Gene3D" id="4.10.530.10">
    <property type="entry name" value="Gamma-fibrinogen Carboxyl Terminal Fragment, domain 2"/>
    <property type="match status" value="1"/>
</dbReference>
<gene>
    <name evidence="2" type="ORF">FD755_007484</name>
</gene>
<evidence type="ECO:0000259" key="1">
    <source>
        <dbReference type="SMART" id="SM00186"/>
    </source>
</evidence>
<dbReference type="InterPro" id="IPR036056">
    <property type="entry name" value="Fibrinogen-like_C"/>
</dbReference>
<dbReference type="AlphaFoldDB" id="A0A5J5MHR9"/>
<dbReference type="Proteomes" id="UP000326062">
    <property type="component" value="Chromosome 3"/>
</dbReference>
<dbReference type="InterPro" id="IPR002181">
    <property type="entry name" value="Fibrinogen_a/b/g_C_dom"/>
</dbReference>
<dbReference type="EMBL" id="VCEB01000003">
    <property type="protein sequence ID" value="KAB0379700.1"/>
    <property type="molecule type" value="Genomic_DNA"/>
</dbReference>
<sequence length="243" mass="26809">MEEVLLRVLPPALHLSSGHQQVGPLQTPLSLFLLLFGEPACLRSQDHPSCPGRGPGYPPHSPTPPPVLILSLGQPGPLGKMGPKGEPGEYSANLLWGQEASFNFVFCDKDTAGGGWLVKQSDVGSQESEFWRGMRICTSLLSRVLRSCGWSWRTLGNHTFVPCRSFLLLVEADHHYFQGRKPFPTDHDTSGRNCMVTVPGACWYGSCYQTNLNGRYSMFKAPAHNYGIDWASCQGVGHPYHRD</sequence>
<evidence type="ECO:0000313" key="3">
    <source>
        <dbReference type="Proteomes" id="UP000326062"/>
    </source>
</evidence>
<comment type="caution">
    <text evidence="2">The sequence shown here is derived from an EMBL/GenBank/DDBJ whole genome shotgun (WGS) entry which is preliminary data.</text>
</comment>
<keyword evidence="3" id="KW-1185">Reference proteome</keyword>